<evidence type="ECO:0000313" key="9">
    <source>
        <dbReference type="Proteomes" id="UP000030640"/>
    </source>
</evidence>
<evidence type="ECO:0008006" key="10">
    <source>
        <dbReference type="Google" id="ProtNLM"/>
    </source>
</evidence>
<sequence>MTTILPKRAIPYVVLTGAFLYNLNIGIINSYGNLNIYLTSYLRHKGENVTYRDVSFIYELTIIMLGVSMLIGNVVQKKLGERATILTCCFTSFISFYLSSVYAHSYLMLCLFMGGLYGLGYGISFTIPLSCAYKHFKKNRGLVSGIVISAISLSPFLYCPLQTLLINRNNVLPVERPADHSGGPKERYFEDPHVLERIPHVLFIQSVVFLIFATCGAFFATMEVRGGGEKQLSSGNLDGGNKNNKQLDAQYRSLSDVEKNDEQMGITTEKNKGDQNDVTNETDNLGSRLAKSFKKKKKKKKLDGALKDEDGEDGEDEEGMPNGKKKKKRKKNFMHFFFNKLNINTAISSDSTMQKYYNKKCTEDTFFFFLWLSVVLFNSYINFVIMYWKIIGITYTSMEDKFITLNGSFINSMSNIAGRLVWGSIYDKLQLHVTVTLLGGFICCACFLLPAISHIYILYAFACALFYFCIGGSFVTIPIITLKKYGELHFSLNMSLLYTTRIANTFLCSLVVRLFYSMFTLRCLSSAFGLISLVATVAMFFLTQS</sequence>
<keyword evidence="3 7" id="KW-0812">Transmembrane</keyword>
<feature type="compositionally biased region" description="Acidic residues" evidence="6">
    <location>
        <begin position="309"/>
        <end position="319"/>
    </location>
</feature>
<dbReference type="PANTHER" id="PTHR43385">
    <property type="entry name" value="RIBOFLAVIN TRANSPORTER RIBJ"/>
    <property type="match status" value="1"/>
</dbReference>
<feature type="transmembrane region" description="Helical" evidence="7">
    <location>
        <begin position="523"/>
        <end position="542"/>
    </location>
</feature>
<dbReference type="OrthoDB" id="410267at2759"/>
<evidence type="ECO:0000256" key="6">
    <source>
        <dbReference type="SAM" id="MobiDB-lite"/>
    </source>
</evidence>
<feature type="transmembrane region" description="Helical" evidence="7">
    <location>
        <begin position="141"/>
        <end position="158"/>
    </location>
</feature>
<dbReference type="InterPro" id="IPR036259">
    <property type="entry name" value="MFS_trans_sf"/>
</dbReference>
<dbReference type="InterPro" id="IPR052983">
    <property type="entry name" value="MFS_Riboflavin_Transporter"/>
</dbReference>
<dbReference type="InterPro" id="IPR011701">
    <property type="entry name" value="MFS"/>
</dbReference>
<proteinExistence type="predicted"/>
<feature type="transmembrane region" description="Helical" evidence="7">
    <location>
        <begin position="495"/>
        <end position="516"/>
    </location>
</feature>
<keyword evidence="5 7" id="KW-0472">Membrane</keyword>
<dbReference type="GO" id="GO:0016020">
    <property type="term" value="C:membrane"/>
    <property type="evidence" value="ECO:0007669"/>
    <property type="project" value="UniProtKB-SubCell"/>
</dbReference>
<organism evidence="8 9">
    <name type="scientific">Plasmodium inui San Antonio 1</name>
    <dbReference type="NCBI Taxonomy" id="1237626"/>
    <lineage>
        <taxon>Eukaryota</taxon>
        <taxon>Sar</taxon>
        <taxon>Alveolata</taxon>
        <taxon>Apicomplexa</taxon>
        <taxon>Aconoidasida</taxon>
        <taxon>Haemosporida</taxon>
        <taxon>Plasmodiidae</taxon>
        <taxon>Plasmodium</taxon>
        <taxon>Plasmodium (Plasmodium)</taxon>
    </lineage>
</organism>
<evidence type="ECO:0000256" key="2">
    <source>
        <dbReference type="ARBA" id="ARBA00022448"/>
    </source>
</evidence>
<feature type="transmembrane region" description="Helical" evidence="7">
    <location>
        <begin position="83"/>
        <end position="100"/>
    </location>
</feature>
<evidence type="ECO:0000313" key="8">
    <source>
        <dbReference type="EMBL" id="EUD68086.1"/>
    </source>
</evidence>
<dbReference type="GeneID" id="20036972"/>
<gene>
    <name evidence="8" type="ORF">C922_01698</name>
</gene>
<dbReference type="Proteomes" id="UP000030640">
    <property type="component" value="Unassembled WGS sequence"/>
</dbReference>
<evidence type="ECO:0000256" key="4">
    <source>
        <dbReference type="ARBA" id="ARBA00022989"/>
    </source>
</evidence>
<dbReference type="GO" id="GO:0022857">
    <property type="term" value="F:transmembrane transporter activity"/>
    <property type="evidence" value="ECO:0007669"/>
    <property type="project" value="InterPro"/>
</dbReference>
<dbReference type="Gene3D" id="1.20.1250.20">
    <property type="entry name" value="MFS general substrate transporter like domains"/>
    <property type="match status" value="2"/>
</dbReference>
<reference evidence="8 9" key="1">
    <citation type="submission" date="2013-02" db="EMBL/GenBank/DDBJ databases">
        <title>The Genome Sequence of Plasmodium inui San Antonio 1.</title>
        <authorList>
            <consortium name="The Broad Institute Genome Sequencing Platform"/>
            <consortium name="The Broad Institute Genome Sequencing Center for Infectious Disease"/>
            <person name="Neafsey D."/>
            <person name="Cheeseman I."/>
            <person name="Volkman S."/>
            <person name="Adams J."/>
            <person name="Walker B."/>
            <person name="Young S.K."/>
            <person name="Zeng Q."/>
            <person name="Gargeya S."/>
            <person name="Fitzgerald M."/>
            <person name="Haas B."/>
            <person name="Abouelleil A."/>
            <person name="Alvarado L."/>
            <person name="Arachchi H.M."/>
            <person name="Berlin A.M."/>
            <person name="Chapman S.B."/>
            <person name="Dewar J."/>
            <person name="Goldberg J."/>
            <person name="Griggs A."/>
            <person name="Gujja S."/>
            <person name="Hansen M."/>
            <person name="Howarth C."/>
            <person name="Imamovic A."/>
            <person name="Larimer J."/>
            <person name="McCowan C."/>
            <person name="Murphy C."/>
            <person name="Neiman D."/>
            <person name="Pearson M."/>
            <person name="Priest M."/>
            <person name="Roberts A."/>
            <person name="Saif S."/>
            <person name="Shea T."/>
            <person name="Sisk P."/>
            <person name="Sykes S."/>
            <person name="Wortman J."/>
            <person name="Nusbaum C."/>
            <person name="Birren B."/>
        </authorList>
    </citation>
    <scope>NUCLEOTIDE SEQUENCE [LARGE SCALE GENOMIC DNA]</scope>
    <source>
        <strain evidence="8 9">San Antonio 1</strain>
    </source>
</reference>
<evidence type="ECO:0000256" key="3">
    <source>
        <dbReference type="ARBA" id="ARBA00022692"/>
    </source>
</evidence>
<dbReference type="PANTHER" id="PTHR43385:SF1">
    <property type="entry name" value="RIBOFLAVIN TRANSPORTER RIBJ"/>
    <property type="match status" value="1"/>
</dbReference>
<name>W7ARL2_9APIC</name>
<keyword evidence="2" id="KW-0813">Transport</keyword>
<dbReference type="Pfam" id="PF07690">
    <property type="entry name" value="MFS_1"/>
    <property type="match status" value="1"/>
</dbReference>
<keyword evidence="9" id="KW-1185">Reference proteome</keyword>
<keyword evidence="4 7" id="KW-1133">Transmembrane helix</keyword>
<feature type="transmembrane region" description="Helical" evidence="7">
    <location>
        <begin position="12"/>
        <end position="34"/>
    </location>
</feature>
<feature type="transmembrane region" description="Helical" evidence="7">
    <location>
        <begin position="429"/>
        <end position="449"/>
    </location>
</feature>
<feature type="region of interest" description="Disordered" evidence="6">
    <location>
        <begin position="304"/>
        <end position="327"/>
    </location>
</feature>
<feature type="transmembrane region" description="Helical" evidence="7">
    <location>
        <begin position="198"/>
        <end position="220"/>
    </location>
</feature>
<evidence type="ECO:0000256" key="5">
    <source>
        <dbReference type="ARBA" id="ARBA00023136"/>
    </source>
</evidence>
<dbReference type="RefSeq" id="XP_008815523.1">
    <property type="nucleotide sequence ID" value="XM_008817301.1"/>
</dbReference>
<feature type="transmembrane region" description="Helical" evidence="7">
    <location>
        <begin position="106"/>
        <end position="129"/>
    </location>
</feature>
<evidence type="ECO:0000256" key="7">
    <source>
        <dbReference type="SAM" id="Phobius"/>
    </source>
</evidence>
<dbReference type="VEuPathDB" id="PlasmoDB:C922_01698"/>
<dbReference type="SUPFAM" id="SSF103473">
    <property type="entry name" value="MFS general substrate transporter"/>
    <property type="match status" value="1"/>
</dbReference>
<feature type="transmembrane region" description="Helical" evidence="7">
    <location>
        <begin position="54"/>
        <end position="71"/>
    </location>
</feature>
<comment type="subcellular location">
    <subcellularLocation>
        <location evidence="1">Membrane</location>
        <topology evidence="1">Multi-pass membrane protein</topology>
    </subcellularLocation>
</comment>
<evidence type="ECO:0000256" key="1">
    <source>
        <dbReference type="ARBA" id="ARBA00004141"/>
    </source>
</evidence>
<dbReference type="AlphaFoldDB" id="W7ARL2"/>
<feature type="transmembrane region" description="Helical" evidence="7">
    <location>
        <begin position="365"/>
        <end position="388"/>
    </location>
</feature>
<protein>
    <recommendedName>
        <fullName evidence="10">Major facilitator superfamily (MFS) profile domain-containing protein</fullName>
    </recommendedName>
</protein>
<accession>W7ARL2</accession>
<dbReference type="EMBL" id="KI965464">
    <property type="protein sequence ID" value="EUD68086.1"/>
    <property type="molecule type" value="Genomic_DNA"/>
</dbReference>
<feature type="transmembrane region" description="Helical" evidence="7">
    <location>
        <begin position="456"/>
        <end position="480"/>
    </location>
</feature>